<dbReference type="EMBL" id="NBSK02000003">
    <property type="protein sequence ID" value="KAJ0218942.1"/>
    <property type="molecule type" value="Genomic_DNA"/>
</dbReference>
<sequence>MFIHLLITMISMKNEVTEVTKPITGVGSLALVAKKEIMKLKKSNEKVIVAHYSSNAINDECISDEKALIFRNGGSSTSKNGGLGYKGGNAFSDKNKSDGANSNQQQEEEQKEKKLHGKLGYDYNFCNGKHHFVKDYVLRKRGE</sequence>
<evidence type="ECO:0000313" key="3">
    <source>
        <dbReference type="Proteomes" id="UP000235145"/>
    </source>
</evidence>
<feature type="region of interest" description="Disordered" evidence="1">
    <location>
        <begin position="74"/>
        <end position="114"/>
    </location>
</feature>
<evidence type="ECO:0000313" key="2">
    <source>
        <dbReference type="EMBL" id="KAJ0218942.1"/>
    </source>
</evidence>
<protein>
    <submittedName>
        <fullName evidence="2">Uncharacterized protein</fullName>
    </submittedName>
</protein>
<proteinExistence type="predicted"/>
<reference evidence="2 3" key="1">
    <citation type="journal article" date="2017" name="Nat. Commun.">
        <title>Genome assembly with in vitro proximity ligation data and whole-genome triplication in lettuce.</title>
        <authorList>
            <person name="Reyes-Chin-Wo S."/>
            <person name="Wang Z."/>
            <person name="Yang X."/>
            <person name="Kozik A."/>
            <person name="Arikit S."/>
            <person name="Song C."/>
            <person name="Xia L."/>
            <person name="Froenicke L."/>
            <person name="Lavelle D.O."/>
            <person name="Truco M.J."/>
            <person name="Xia R."/>
            <person name="Zhu S."/>
            <person name="Xu C."/>
            <person name="Xu H."/>
            <person name="Xu X."/>
            <person name="Cox K."/>
            <person name="Korf I."/>
            <person name="Meyers B.C."/>
            <person name="Michelmore R.W."/>
        </authorList>
    </citation>
    <scope>NUCLEOTIDE SEQUENCE [LARGE SCALE GENOMIC DNA]</scope>
    <source>
        <strain evidence="3">cv. Salinas</strain>
        <tissue evidence="2">Seedlings</tissue>
    </source>
</reference>
<name>A0A9R1XTP9_LACSA</name>
<keyword evidence="3" id="KW-1185">Reference proteome</keyword>
<dbReference type="Proteomes" id="UP000235145">
    <property type="component" value="Unassembled WGS sequence"/>
</dbReference>
<organism evidence="2 3">
    <name type="scientific">Lactuca sativa</name>
    <name type="common">Garden lettuce</name>
    <dbReference type="NCBI Taxonomy" id="4236"/>
    <lineage>
        <taxon>Eukaryota</taxon>
        <taxon>Viridiplantae</taxon>
        <taxon>Streptophyta</taxon>
        <taxon>Embryophyta</taxon>
        <taxon>Tracheophyta</taxon>
        <taxon>Spermatophyta</taxon>
        <taxon>Magnoliopsida</taxon>
        <taxon>eudicotyledons</taxon>
        <taxon>Gunneridae</taxon>
        <taxon>Pentapetalae</taxon>
        <taxon>asterids</taxon>
        <taxon>campanulids</taxon>
        <taxon>Asterales</taxon>
        <taxon>Asteraceae</taxon>
        <taxon>Cichorioideae</taxon>
        <taxon>Cichorieae</taxon>
        <taxon>Lactucinae</taxon>
        <taxon>Lactuca</taxon>
    </lineage>
</organism>
<accession>A0A9R1XTP9</accession>
<dbReference type="AlphaFoldDB" id="A0A9R1XTP9"/>
<evidence type="ECO:0000256" key="1">
    <source>
        <dbReference type="SAM" id="MobiDB-lite"/>
    </source>
</evidence>
<gene>
    <name evidence="2" type="ORF">LSAT_V11C300145830</name>
</gene>
<comment type="caution">
    <text evidence="2">The sequence shown here is derived from an EMBL/GenBank/DDBJ whole genome shotgun (WGS) entry which is preliminary data.</text>
</comment>